<protein>
    <submittedName>
        <fullName evidence="1">Uncharacterized protein</fullName>
    </submittedName>
</protein>
<evidence type="ECO:0000313" key="1">
    <source>
        <dbReference type="EMBL" id="CAE0811009.1"/>
    </source>
</evidence>
<dbReference type="AlphaFoldDB" id="A0A7S4FS55"/>
<gene>
    <name evidence="1" type="ORF">EGYM00163_LOCUS22156</name>
</gene>
<sequence>MNWYCTLEWLVCAVDGAFGPHKYDALLYYTWTVKLKAVTDQGSEMPHQLGPSCYTKNLLGLLTLGGPLFRLRKKGLSAELIHRRREAQDQGTRIYAGCKR</sequence>
<proteinExistence type="predicted"/>
<accession>A0A7S4FS55</accession>
<name>A0A7S4FS55_9EUGL</name>
<organism evidence="1">
    <name type="scientific">Eutreptiella gymnastica</name>
    <dbReference type="NCBI Taxonomy" id="73025"/>
    <lineage>
        <taxon>Eukaryota</taxon>
        <taxon>Discoba</taxon>
        <taxon>Euglenozoa</taxon>
        <taxon>Euglenida</taxon>
        <taxon>Spirocuta</taxon>
        <taxon>Euglenophyceae</taxon>
        <taxon>Eutreptiales</taxon>
        <taxon>Eutreptiaceae</taxon>
        <taxon>Eutreptiella</taxon>
    </lineage>
</organism>
<dbReference type="EMBL" id="HBJA01062635">
    <property type="protein sequence ID" value="CAE0811009.1"/>
    <property type="molecule type" value="Transcribed_RNA"/>
</dbReference>
<reference evidence="1" key="1">
    <citation type="submission" date="2021-01" db="EMBL/GenBank/DDBJ databases">
        <authorList>
            <person name="Corre E."/>
            <person name="Pelletier E."/>
            <person name="Niang G."/>
            <person name="Scheremetjew M."/>
            <person name="Finn R."/>
            <person name="Kale V."/>
            <person name="Holt S."/>
            <person name="Cochrane G."/>
            <person name="Meng A."/>
            <person name="Brown T."/>
            <person name="Cohen L."/>
        </authorList>
    </citation>
    <scope>NUCLEOTIDE SEQUENCE</scope>
    <source>
        <strain evidence="1">CCMP1594</strain>
    </source>
</reference>